<dbReference type="Proteomes" id="UP000076798">
    <property type="component" value="Unassembled WGS sequence"/>
</dbReference>
<protein>
    <submittedName>
        <fullName evidence="2">Uncharacterized protein</fullName>
    </submittedName>
</protein>
<name>A0A165WNH7_9AGAM</name>
<proteinExistence type="predicted"/>
<sequence>MSSGPKKSREVPATGTQNRELTINVLFRTKSFDIEATLGTLAPSHYRSGFYVCSPDEAEDTEIILVPPISHSESAYDVRHRDANYLLPHDPHSSVRHIIPSHQHTSQWSSLYPAEFNSSSSSTASKQGHYMDSLASESPESELPYQGAHFSSSPHGYDHIPPSNLPYPRQQVVPVSGFNRQSRRDTSSNLTYGASQLILREDEEAGEEEEIND</sequence>
<evidence type="ECO:0000313" key="2">
    <source>
        <dbReference type="EMBL" id="KZT31364.1"/>
    </source>
</evidence>
<keyword evidence="3" id="KW-1185">Reference proteome</keyword>
<dbReference type="EMBL" id="KV428626">
    <property type="protein sequence ID" value="KZT31364.1"/>
    <property type="molecule type" value="Genomic_DNA"/>
</dbReference>
<feature type="compositionally biased region" description="Acidic residues" evidence="1">
    <location>
        <begin position="201"/>
        <end position="213"/>
    </location>
</feature>
<organism evidence="2 3">
    <name type="scientific">Sistotremastrum suecicum HHB10207 ss-3</name>
    <dbReference type="NCBI Taxonomy" id="1314776"/>
    <lineage>
        <taxon>Eukaryota</taxon>
        <taxon>Fungi</taxon>
        <taxon>Dikarya</taxon>
        <taxon>Basidiomycota</taxon>
        <taxon>Agaricomycotina</taxon>
        <taxon>Agaricomycetes</taxon>
        <taxon>Sistotremastrales</taxon>
        <taxon>Sistotremastraceae</taxon>
        <taxon>Sistotremastrum</taxon>
    </lineage>
</organism>
<reference evidence="2 3" key="1">
    <citation type="journal article" date="2016" name="Mol. Biol. Evol.">
        <title>Comparative Genomics of Early-Diverging Mushroom-Forming Fungi Provides Insights into the Origins of Lignocellulose Decay Capabilities.</title>
        <authorList>
            <person name="Nagy L.G."/>
            <person name="Riley R."/>
            <person name="Tritt A."/>
            <person name="Adam C."/>
            <person name="Daum C."/>
            <person name="Floudas D."/>
            <person name="Sun H."/>
            <person name="Yadav J.S."/>
            <person name="Pangilinan J."/>
            <person name="Larsson K.H."/>
            <person name="Matsuura K."/>
            <person name="Barry K."/>
            <person name="Labutti K."/>
            <person name="Kuo R."/>
            <person name="Ohm R.A."/>
            <person name="Bhattacharya S.S."/>
            <person name="Shirouzu T."/>
            <person name="Yoshinaga Y."/>
            <person name="Martin F.M."/>
            <person name="Grigoriev I.V."/>
            <person name="Hibbett D.S."/>
        </authorList>
    </citation>
    <scope>NUCLEOTIDE SEQUENCE [LARGE SCALE GENOMIC DNA]</scope>
    <source>
        <strain evidence="2 3">HHB10207 ss-3</strain>
    </source>
</reference>
<dbReference type="AlphaFoldDB" id="A0A165WNH7"/>
<feature type="region of interest" description="Disordered" evidence="1">
    <location>
        <begin position="117"/>
        <end position="213"/>
    </location>
</feature>
<accession>A0A165WNH7</accession>
<gene>
    <name evidence="2" type="ORF">SISSUDRAFT_1067822</name>
</gene>
<evidence type="ECO:0000313" key="3">
    <source>
        <dbReference type="Proteomes" id="UP000076798"/>
    </source>
</evidence>
<evidence type="ECO:0000256" key="1">
    <source>
        <dbReference type="SAM" id="MobiDB-lite"/>
    </source>
</evidence>
<feature type="compositionally biased region" description="Low complexity" evidence="1">
    <location>
        <begin position="133"/>
        <end position="144"/>
    </location>
</feature>